<dbReference type="PANTHER" id="PTHR11669:SF8">
    <property type="entry name" value="DNA POLYMERASE III SUBUNIT DELTA"/>
    <property type="match status" value="1"/>
</dbReference>
<dbReference type="InterPro" id="IPR008921">
    <property type="entry name" value="DNA_pol3_clamp-load_cplx_C"/>
</dbReference>
<dbReference type="RefSeq" id="WP_090042590.1">
    <property type="nucleotide sequence ID" value="NZ_FOKI01000032.1"/>
</dbReference>
<evidence type="ECO:0000256" key="5">
    <source>
        <dbReference type="ARBA" id="ARBA00022705"/>
    </source>
</evidence>
<organism evidence="9 10">
    <name type="scientific">Clostridium frigidicarnis</name>
    <dbReference type="NCBI Taxonomy" id="84698"/>
    <lineage>
        <taxon>Bacteria</taxon>
        <taxon>Bacillati</taxon>
        <taxon>Bacillota</taxon>
        <taxon>Clostridia</taxon>
        <taxon>Eubacteriales</taxon>
        <taxon>Clostridiaceae</taxon>
        <taxon>Clostridium</taxon>
    </lineage>
</organism>
<dbReference type="Gene3D" id="3.40.50.300">
    <property type="entry name" value="P-loop containing nucleotide triphosphate hydrolases"/>
    <property type="match status" value="1"/>
</dbReference>
<sequence>MIDVIGHSYIRNSLKKAVERQSLSHAHLIVGEDGIGKSVVGKELALNILEKNEDKYYVDLIEFKSNKKTIGVEDIRGLIGEINKKPFEGNKKVILVYKADTMTTQGQNAFLKTIEEPPKGVYIILLCENIENILQTIKSRCQIHKLNRLSLEEIETYLEKYHVNENSIDKEVAIAFSNGIPGKMDRFLKDDVFNEVREFVVKLLKEINSKDVNVVIKYVKYITENYKDYYSEVLDNILYFSRDILLYKDIKNPDYILNKDKIEDIIELSRNLSFNKINKIINNLNNTRDSLRKNVNALITFDVMLLNILEV</sequence>
<evidence type="ECO:0000256" key="3">
    <source>
        <dbReference type="ARBA" id="ARBA00022679"/>
    </source>
</evidence>
<dbReference type="InterPro" id="IPR027417">
    <property type="entry name" value="P-loop_NTPase"/>
</dbReference>
<evidence type="ECO:0000313" key="9">
    <source>
        <dbReference type="EMBL" id="SFB34980.1"/>
    </source>
</evidence>
<dbReference type="SUPFAM" id="SSF48019">
    <property type="entry name" value="post-AAA+ oligomerization domain-like"/>
    <property type="match status" value="1"/>
</dbReference>
<protein>
    <recommendedName>
        <fullName evidence="2">DNA polymerase III subunit delta'</fullName>
        <ecNumber evidence="1">2.7.7.7</ecNumber>
    </recommendedName>
</protein>
<dbReference type="InterPro" id="IPR050238">
    <property type="entry name" value="DNA_Rep/Repair_Clamp_Loader"/>
</dbReference>
<dbReference type="AlphaFoldDB" id="A0A1I1AES9"/>
<dbReference type="GO" id="GO:0003887">
    <property type="term" value="F:DNA-directed DNA polymerase activity"/>
    <property type="evidence" value="ECO:0007669"/>
    <property type="project" value="UniProtKB-KW"/>
</dbReference>
<dbReference type="GO" id="GO:0006261">
    <property type="term" value="P:DNA-templated DNA replication"/>
    <property type="evidence" value="ECO:0007669"/>
    <property type="project" value="TreeGrafter"/>
</dbReference>
<dbReference type="GO" id="GO:0009360">
    <property type="term" value="C:DNA polymerase III complex"/>
    <property type="evidence" value="ECO:0007669"/>
    <property type="project" value="InterPro"/>
</dbReference>
<dbReference type="NCBIfam" id="NF004047">
    <property type="entry name" value="PRK05564.1"/>
    <property type="match status" value="1"/>
</dbReference>
<dbReference type="Gene3D" id="1.20.272.10">
    <property type="match status" value="1"/>
</dbReference>
<keyword evidence="5" id="KW-0235">DNA replication</keyword>
<keyword evidence="10" id="KW-1185">Reference proteome</keyword>
<evidence type="ECO:0000313" key="10">
    <source>
        <dbReference type="Proteomes" id="UP000198619"/>
    </source>
</evidence>
<evidence type="ECO:0000256" key="6">
    <source>
        <dbReference type="ARBA" id="ARBA00022932"/>
    </source>
</evidence>
<feature type="domain" description="DNA polymerase III delta subunit C-terminal" evidence="8">
    <location>
        <begin position="204"/>
        <end position="308"/>
    </location>
</feature>
<dbReference type="STRING" id="84698.SAMN04488528_103227"/>
<proteinExistence type="predicted"/>
<keyword evidence="3" id="KW-0808">Transferase</keyword>
<dbReference type="GO" id="GO:0003677">
    <property type="term" value="F:DNA binding"/>
    <property type="evidence" value="ECO:0007669"/>
    <property type="project" value="InterPro"/>
</dbReference>
<dbReference type="Pfam" id="PF13177">
    <property type="entry name" value="DNA_pol3_delta2"/>
    <property type="match status" value="1"/>
</dbReference>
<keyword evidence="6" id="KW-0239">DNA-directed DNA polymerase</keyword>
<evidence type="ECO:0000256" key="2">
    <source>
        <dbReference type="ARBA" id="ARBA00014363"/>
    </source>
</evidence>
<name>A0A1I1AES9_9CLOT</name>
<evidence type="ECO:0000259" key="8">
    <source>
        <dbReference type="Pfam" id="PF09115"/>
    </source>
</evidence>
<evidence type="ECO:0000256" key="4">
    <source>
        <dbReference type="ARBA" id="ARBA00022695"/>
    </source>
</evidence>
<dbReference type="EC" id="2.7.7.7" evidence="1"/>
<dbReference type="PANTHER" id="PTHR11669">
    <property type="entry name" value="REPLICATION FACTOR C / DNA POLYMERASE III GAMMA-TAU SUBUNIT"/>
    <property type="match status" value="1"/>
</dbReference>
<comment type="catalytic activity">
    <reaction evidence="7">
        <text>DNA(n) + a 2'-deoxyribonucleoside 5'-triphosphate = DNA(n+1) + diphosphate</text>
        <dbReference type="Rhea" id="RHEA:22508"/>
        <dbReference type="Rhea" id="RHEA-COMP:17339"/>
        <dbReference type="Rhea" id="RHEA-COMP:17340"/>
        <dbReference type="ChEBI" id="CHEBI:33019"/>
        <dbReference type="ChEBI" id="CHEBI:61560"/>
        <dbReference type="ChEBI" id="CHEBI:173112"/>
        <dbReference type="EC" id="2.7.7.7"/>
    </reaction>
</comment>
<dbReference type="InterPro" id="IPR015199">
    <property type="entry name" value="DNA_pol_III_delta_C"/>
</dbReference>
<gene>
    <name evidence="9" type="ORF">SAMN04488528_103227</name>
</gene>
<dbReference type="SUPFAM" id="SSF52540">
    <property type="entry name" value="P-loop containing nucleoside triphosphate hydrolases"/>
    <property type="match status" value="1"/>
</dbReference>
<accession>A0A1I1AES9</accession>
<dbReference type="Pfam" id="PF09115">
    <property type="entry name" value="DNApol3-delta_C"/>
    <property type="match status" value="1"/>
</dbReference>
<evidence type="ECO:0000256" key="7">
    <source>
        <dbReference type="ARBA" id="ARBA00049244"/>
    </source>
</evidence>
<dbReference type="EMBL" id="FOKI01000032">
    <property type="protein sequence ID" value="SFB34980.1"/>
    <property type="molecule type" value="Genomic_DNA"/>
</dbReference>
<reference evidence="9 10" key="1">
    <citation type="submission" date="2016-10" db="EMBL/GenBank/DDBJ databases">
        <authorList>
            <person name="de Groot N.N."/>
        </authorList>
    </citation>
    <scope>NUCLEOTIDE SEQUENCE [LARGE SCALE GENOMIC DNA]</scope>
    <source>
        <strain evidence="9 10">DSM 12271</strain>
    </source>
</reference>
<dbReference type="Proteomes" id="UP000198619">
    <property type="component" value="Unassembled WGS sequence"/>
</dbReference>
<keyword evidence="4" id="KW-0548">Nucleotidyltransferase</keyword>
<evidence type="ECO:0000256" key="1">
    <source>
        <dbReference type="ARBA" id="ARBA00012417"/>
    </source>
</evidence>
<dbReference type="OrthoDB" id="9810148at2"/>